<dbReference type="Pfam" id="PF00107">
    <property type="entry name" value="ADH_zinc_N"/>
    <property type="match status" value="1"/>
</dbReference>
<evidence type="ECO:0000313" key="6">
    <source>
        <dbReference type="Proteomes" id="UP000094444"/>
    </source>
</evidence>
<dbReference type="EMBL" id="MAVT02000272">
    <property type="protein sequence ID" value="POS77413.1"/>
    <property type="molecule type" value="Genomic_DNA"/>
</dbReference>
<dbReference type="InParanoid" id="A0A2P5I4K4"/>
<dbReference type="InterPro" id="IPR041694">
    <property type="entry name" value="ADH_N_2"/>
</dbReference>
<dbReference type="Pfam" id="PF16884">
    <property type="entry name" value="ADH_N_2"/>
    <property type="match status" value="1"/>
</dbReference>
<gene>
    <name evidence="5" type="ORF">DHEL01_v204190</name>
</gene>
<dbReference type="InterPro" id="IPR036291">
    <property type="entry name" value="NAD(P)-bd_dom_sf"/>
</dbReference>
<dbReference type="SMART" id="SM00829">
    <property type="entry name" value="PKS_ER"/>
    <property type="match status" value="1"/>
</dbReference>
<evidence type="ECO:0000256" key="1">
    <source>
        <dbReference type="ARBA" id="ARBA00023002"/>
    </source>
</evidence>
<keyword evidence="1" id="KW-0560">Oxidoreductase</keyword>
<dbReference type="Gene3D" id="3.90.180.10">
    <property type="entry name" value="Medium-chain alcohol dehydrogenases, catalytic domain"/>
    <property type="match status" value="1"/>
</dbReference>
<dbReference type="Proteomes" id="UP000094444">
    <property type="component" value="Unassembled WGS sequence"/>
</dbReference>
<evidence type="ECO:0000313" key="5">
    <source>
        <dbReference type="EMBL" id="POS77413.1"/>
    </source>
</evidence>
<dbReference type="AlphaFoldDB" id="A0A2P5I4K4"/>
<dbReference type="InterPro" id="IPR011032">
    <property type="entry name" value="GroES-like_sf"/>
</dbReference>
<dbReference type="FunFam" id="3.40.50.720:FF:000121">
    <property type="entry name" value="Prostaglandin reductase 2"/>
    <property type="match status" value="1"/>
</dbReference>
<evidence type="ECO:0000256" key="3">
    <source>
        <dbReference type="ARBA" id="ARBA00083301"/>
    </source>
</evidence>
<keyword evidence="6" id="KW-1185">Reference proteome</keyword>
<dbReference type="InterPro" id="IPR045010">
    <property type="entry name" value="MDR_fam"/>
</dbReference>
<dbReference type="CDD" id="cd05288">
    <property type="entry name" value="PGDH"/>
    <property type="match status" value="1"/>
</dbReference>
<dbReference type="SUPFAM" id="SSF50129">
    <property type="entry name" value="GroES-like"/>
    <property type="match status" value="1"/>
</dbReference>
<accession>A0A2P5I4K4</accession>
<dbReference type="OrthoDB" id="809632at2759"/>
<name>A0A2P5I4K4_DIAHE</name>
<dbReference type="PANTHER" id="PTHR43205">
    <property type="entry name" value="PROSTAGLANDIN REDUCTASE"/>
    <property type="match status" value="1"/>
</dbReference>
<dbReference type="Gene3D" id="3.40.50.720">
    <property type="entry name" value="NAD(P)-binding Rossmann-like Domain"/>
    <property type="match status" value="1"/>
</dbReference>
<dbReference type="InterPro" id="IPR013149">
    <property type="entry name" value="ADH-like_C"/>
</dbReference>
<reference evidence="5" key="1">
    <citation type="submission" date="2017-09" db="EMBL/GenBank/DDBJ databases">
        <title>Polyketide synthases of a Diaporthe helianthi virulent isolate.</title>
        <authorList>
            <person name="Baroncelli R."/>
        </authorList>
    </citation>
    <scope>NUCLEOTIDE SEQUENCE [LARGE SCALE GENOMIC DNA]</scope>
    <source>
        <strain evidence="5">7/96</strain>
    </source>
</reference>
<organism evidence="5 6">
    <name type="scientific">Diaporthe helianthi</name>
    <dbReference type="NCBI Taxonomy" id="158607"/>
    <lineage>
        <taxon>Eukaryota</taxon>
        <taxon>Fungi</taxon>
        <taxon>Dikarya</taxon>
        <taxon>Ascomycota</taxon>
        <taxon>Pezizomycotina</taxon>
        <taxon>Sordariomycetes</taxon>
        <taxon>Sordariomycetidae</taxon>
        <taxon>Diaporthales</taxon>
        <taxon>Diaporthaceae</taxon>
        <taxon>Diaporthe</taxon>
    </lineage>
</organism>
<dbReference type="PANTHER" id="PTHR43205:SF7">
    <property type="entry name" value="PROSTAGLANDIN REDUCTASE 1"/>
    <property type="match status" value="1"/>
</dbReference>
<comment type="caution">
    <text evidence="5">The sequence shown here is derived from an EMBL/GenBank/DDBJ whole genome shotgun (WGS) entry which is preliminary data.</text>
</comment>
<feature type="domain" description="Enoyl reductase (ER)" evidence="4">
    <location>
        <begin position="22"/>
        <end position="350"/>
    </location>
</feature>
<dbReference type="GO" id="GO:0016628">
    <property type="term" value="F:oxidoreductase activity, acting on the CH-CH group of donors, NAD or NADP as acceptor"/>
    <property type="evidence" value="ECO:0007669"/>
    <property type="project" value="InterPro"/>
</dbReference>
<dbReference type="InterPro" id="IPR020843">
    <property type="entry name" value="ER"/>
</dbReference>
<proteinExistence type="predicted"/>
<dbReference type="SUPFAM" id="SSF51735">
    <property type="entry name" value="NAD(P)-binding Rossmann-fold domains"/>
    <property type="match status" value="1"/>
</dbReference>
<sequence>MAPVSNKCLIFKKIPEGMIKKDVDMALEDKPLELTPPPKGVVAKTLVLGFDPHMRDRMKGPTFVSYVPGYIHEEPIQGFTVAQVVKSDNDQYPEGQLLAGLLPFCEYNVVPIEYFEYKLQAAPMIWKVDNKYNIDLGNWVGALGLAGQTAWTSFYGLVKPKKGETIWVNAASSTVGEIVVQLAKKEGMRVIGSVSSDEKVEYVKSLGADECFNYTKETCDAALQRLAPEGLDVVYENVGGDHFQAALTNMKWFGRIIVCGMVSEYNKPPSEQFGVTNLAEIFRRRITIQGFIFSDDNIYTDNIGKFWEHMPKWIADGSVKARATTFEGIESAQDAFLSLFTGKTFGKATVKVAEPST</sequence>
<evidence type="ECO:0000256" key="2">
    <source>
        <dbReference type="ARBA" id="ARBA00069006"/>
    </source>
</evidence>
<protein>
    <recommendedName>
        <fullName evidence="2">Dehydrogenase FUB6</fullName>
    </recommendedName>
    <alternativeName>
        <fullName evidence="3">Fusaric acid biosynthesis protein 6</fullName>
    </alternativeName>
</protein>
<evidence type="ECO:0000259" key="4">
    <source>
        <dbReference type="SMART" id="SM00829"/>
    </source>
</evidence>